<keyword evidence="7 14" id="KW-0812">Transmembrane</keyword>
<dbReference type="GO" id="GO:0005886">
    <property type="term" value="C:plasma membrane"/>
    <property type="evidence" value="ECO:0007669"/>
    <property type="project" value="UniProtKB-SubCell"/>
</dbReference>
<evidence type="ECO:0000256" key="2">
    <source>
        <dbReference type="ARBA" id="ARBA00011738"/>
    </source>
</evidence>
<feature type="transmembrane region" description="Helical" evidence="14">
    <location>
        <begin position="376"/>
        <end position="400"/>
    </location>
</feature>
<dbReference type="InterPro" id="IPR051562">
    <property type="entry name" value="Ascorbate-PTS_EIIC"/>
</dbReference>
<feature type="transmembrane region" description="Helical" evidence="14">
    <location>
        <begin position="226"/>
        <end position="247"/>
    </location>
</feature>
<dbReference type="OrthoDB" id="9796178at2"/>
<dbReference type="NCBIfam" id="NF009549">
    <property type="entry name" value="PRK12996.1"/>
    <property type="match status" value="1"/>
</dbReference>
<evidence type="ECO:0000256" key="9">
    <source>
        <dbReference type="ARBA" id="ARBA00023136"/>
    </source>
</evidence>
<evidence type="ECO:0000256" key="6">
    <source>
        <dbReference type="ARBA" id="ARBA00022683"/>
    </source>
</evidence>
<evidence type="ECO:0000256" key="14">
    <source>
        <dbReference type="SAM" id="Phobius"/>
    </source>
</evidence>
<dbReference type="EMBL" id="VYKJ01000012">
    <property type="protein sequence ID" value="KAA8996998.1"/>
    <property type="molecule type" value="Genomic_DNA"/>
</dbReference>
<dbReference type="PANTHER" id="PTHR33843:SF4">
    <property type="entry name" value="ASCORBATE-SPECIFIC PTS SYSTEM EIIC COMPONENT"/>
    <property type="match status" value="1"/>
</dbReference>
<dbReference type="Pfam" id="PF03611">
    <property type="entry name" value="EIIC-GAT"/>
    <property type="match status" value="1"/>
</dbReference>
<dbReference type="NCBIfam" id="NF009553">
    <property type="entry name" value="PRK12997.1-5"/>
    <property type="match status" value="1"/>
</dbReference>
<keyword evidence="6" id="KW-0598">Phosphotransferase system</keyword>
<keyword evidence="3" id="KW-0813">Transport</keyword>
<dbReference type="PANTHER" id="PTHR33843">
    <property type="entry name" value="ASCORBATE-SPECIFIC PTS SYSTEM EIIC COMPONENT"/>
    <property type="match status" value="1"/>
</dbReference>
<keyword evidence="9 14" id="KW-0472">Membrane</keyword>
<comment type="function">
    <text evidence="10">The phosphoenolpyruvate-dependent sugar phosphotransferase system (sugar PTS), a major carbohydrate active transport system, catalyzes the phosphorylation of incoming sugar substrates concomitantly with their translocation across the cell membrane. The enzyme II UlaABC PTS system is involved in ascorbate transport.</text>
</comment>
<feature type="transmembrane region" description="Helical" evidence="14">
    <location>
        <begin position="13"/>
        <end position="31"/>
    </location>
</feature>
<dbReference type="NCBIfam" id="NF006920">
    <property type="entry name" value="PRK09410.1-2"/>
    <property type="match status" value="1"/>
</dbReference>
<evidence type="ECO:0000256" key="12">
    <source>
        <dbReference type="ARBA" id="ARBA00039702"/>
    </source>
</evidence>
<comment type="subunit">
    <text evidence="2">Homodimer.</text>
</comment>
<feature type="transmembrane region" description="Helical" evidence="14">
    <location>
        <begin position="121"/>
        <end position="142"/>
    </location>
</feature>
<comment type="similarity">
    <text evidence="11">Belongs to the UlaA family.</text>
</comment>
<dbReference type="AlphaFoldDB" id="A0A5J5FU72"/>
<comment type="caution">
    <text evidence="15">The sequence shown here is derived from an EMBL/GenBank/DDBJ whole genome shotgun (WGS) entry which is preliminary data.</text>
</comment>
<dbReference type="Proteomes" id="UP000335415">
    <property type="component" value="Unassembled WGS sequence"/>
</dbReference>
<organism evidence="15 16">
    <name type="scientific">Affinibrenneria salicis</name>
    <dbReference type="NCBI Taxonomy" id="2590031"/>
    <lineage>
        <taxon>Bacteria</taxon>
        <taxon>Pseudomonadati</taxon>
        <taxon>Pseudomonadota</taxon>
        <taxon>Gammaproteobacteria</taxon>
        <taxon>Enterobacterales</taxon>
        <taxon>Pectobacteriaceae</taxon>
        <taxon>Affinibrenneria</taxon>
    </lineage>
</organism>
<feature type="transmembrane region" description="Helical" evidence="14">
    <location>
        <begin position="427"/>
        <end position="445"/>
    </location>
</feature>
<feature type="transmembrane region" description="Helical" evidence="14">
    <location>
        <begin position="314"/>
        <end position="337"/>
    </location>
</feature>
<dbReference type="InterPro" id="IPR004703">
    <property type="entry name" value="PTS_sugar-sp_permease"/>
</dbReference>
<feature type="transmembrane region" description="Helical" evidence="14">
    <location>
        <begin position="43"/>
        <end position="64"/>
    </location>
</feature>
<evidence type="ECO:0000313" key="16">
    <source>
        <dbReference type="Proteomes" id="UP000335415"/>
    </source>
</evidence>
<feature type="transmembrane region" description="Helical" evidence="14">
    <location>
        <begin position="259"/>
        <end position="284"/>
    </location>
</feature>
<name>A0A5J5FU72_9GAMM</name>
<evidence type="ECO:0000256" key="13">
    <source>
        <dbReference type="ARBA" id="ARBA00042859"/>
    </source>
</evidence>
<evidence type="ECO:0000256" key="10">
    <source>
        <dbReference type="ARBA" id="ARBA00037387"/>
    </source>
</evidence>
<gene>
    <name evidence="15" type="ORF">FJU30_20330</name>
</gene>
<evidence type="ECO:0000256" key="8">
    <source>
        <dbReference type="ARBA" id="ARBA00022989"/>
    </source>
</evidence>
<evidence type="ECO:0000313" key="15">
    <source>
        <dbReference type="EMBL" id="KAA8996998.1"/>
    </source>
</evidence>
<evidence type="ECO:0000256" key="4">
    <source>
        <dbReference type="ARBA" id="ARBA00022475"/>
    </source>
</evidence>
<keyword evidence="5" id="KW-0762">Sugar transport</keyword>
<feature type="transmembrane region" description="Helical" evidence="14">
    <location>
        <begin position="148"/>
        <end position="169"/>
    </location>
</feature>
<evidence type="ECO:0000256" key="5">
    <source>
        <dbReference type="ARBA" id="ARBA00022597"/>
    </source>
</evidence>
<keyword evidence="8 14" id="KW-1133">Transmembrane helix</keyword>
<feature type="transmembrane region" description="Helical" evidence="14">
    <location>
        <begin position="95"/>
        <end position="114"/>
    </location>
</feature>
<dbReference type="GO" id="GO:0009401">
    <property type="term" value="P:phosphoenolpyruvate-dependent sugar phosphotransferase system"/>
    <property type="evidence" value="ECO:0007669"/>
    <property type="project" value="UniProtKB-KW"/>
</dbReference>
<dbReference type="NCBIfam" id="NF006922">
    <property type="entry name" value="PRK09410.1-5"/>
    <property type="match status" value="1"/>
</dbReference>
<protein>
    <recommendedName>
        <fullName evidence="12">Ascorbate-specific PTS system EIIC component</fullName>
    </recommendedName>
    <alternativeName>
        <fullName evidence="13">Ascorbate-specific permease IIC component UlaA</fullName>
    </alternativeName>
</protein>
<feature type="transmembrane region" description="Helical" evidence="14">
    <location>
        <begin position="181"/>
        <end position="199"/>
    </location>
</feature>
<reference evidence="15 16" key="1">
    <citation type="submission" date="2019-09" db="EMBL/GenBank/DDBJ databases">
        <authorList>
            <person name="Li Y."/>
        </authorList>
    </citation>
    <scope>NUCLEOTIDE SEQUENCE [LARGE SCALE GENOMIC DNA]</scope>
    <source>
        <strain evidence="15 16">L3-3HA</strain>
    </source>
</reference>
<evidence type="ECO:0000256" key="3">
    <source>
        <dbReference type="ARBA" id="ARBA00022448"/>
    </source>
</evidence>
<proteinExistence type="inferred from homology"/>
<evidence type="ECO:0000256" key="7">
    <source>
        <dbReference type="ARBA" id="ARBA00022692"/>
    </source>
</evidence>
<keyword evidence="4" id="KW-1003">Cell membrane</keyword>
<keyword evidence="16" id="KW-1185">Reference proteome</keyword>
<accession>A0A5J5FU72</accession>
<comment type="subcellular location">
    <subcellularLocation>
        <location evidence="1">Cell membrane</location>
        <topology evidence="1">Multi-pass membrane protein</topology>
    </subcellularLocation>
</comment>
<evidence type="ECO:0000256" key="1">
    <source>
        <dbReference type="ARBA" id="ARBA00004651"/>
    </source>
</evidence>
<evidence type="ECO:0000256" key="11">
    <source>
        <dbReference type="ARBA" id="ARBA00038218"/>
    </source>
</evidence>
<dbReference type="RefSeq" id="WP_150436798.1">
    <property type="nucleotide sequence ID" value="NZ_VYKJ01000012.1"/>
</dbReference>
<sequence>MIIQETLKFVVDILKVPSVLVGLIALIGLLAQKKSFSDVVKGTVKTILGFLVLAGGATVLVGSLNPLGGMFEQAFSIQGIIPNNEAIVSIALEKYGASTALIMAFGMVANIIVARFTRLKYIFLTGHHTFYMACMISIILSVAGFDGILLVFTGSLTLGLVMAFFPAIAQRHMRRITGNDDIAFGHFGTLGYILAGWIGEWVGKGSRSTEEMNLPKNLSFLRDSSISISMTMAVIYLILAICAGREYVEGQLSAGQNYLVYSIIQAITFAAGVFIILQGVRLILAEIVPAFTGFSEKLVPNAHPALDCPVVYPYAPNAVLIGFLFSFLGGLVGLFLLGQLKMVLILPGVVPHFFTGSTAGVFGNATGGRRGAMLGAFANGLLITFLPVLLLPVLGALGFANTTFSDADFGVIGIALGNMAQFLSKEAIMIVIVAIFAALVAHNLLAKPKPKPKPKATPAADRADK</sequence>